<accession>A0AA88NYY2</accession>
<proteinExistence type="predicted"/>
<sequence>MENSLPKPVVSATYKNAVFKSNLTAASHQPKEKVTKVNSASSQGELDLRGEVLDQSDVMRLPKQSTYLQHNCLPKQM</sequence>
<dbReference type="EMBL" id="JAUYZG010000024">
    <property type="protein sequence ID" value="KAK2870291.1"/>
    <property type="molecule type" value="Genomic_DNA"/>
</dbReference>
<gene>
    <name evidence="1" type="ORF">Q8A67_024683</name>
</gene>
<name>A0AA88NYY2_9TELE</name>
<evidence type="ECO:0000313" key="1">
    <source>
        <dbReference type="EMBL" id="KAK2870291.1"/>
    </source>
</evidence>
<reference evidence="1" key="1">
    <citation type="submission" date="2023-08" db="EMBL/GenBank/DDBJ databases">
        <title>Chromosome-level Genome Assembly of mud carp (Cirrhinus molitorella).</title>
        <authorList>
            <person name="Liu H."/>
        </authorList>
    </citation>
    <scope>NUCLEOTIDE SEQUENCE</scope>
    <source>
        <strain evidence="1">Prfri</strain>
        <tissue evidence="1">Muscle</tissue>
    </source>
</reference>
<organism evidence="1 2">
    <name type="scientific">Cirrhinus molitorella</name>
    <name type="common">mud carp</name>
    <dbReference type="NCBI Taxonomy" id="172907"/>
    <lineage>
        <taxon>Eukaryota</taxon>
        <taxon>Metazoa</taxon>
        <taxon>Chordata</taxon>
        <taxon>Craniata</taxon>
        <taxon>Vertebrata</taxon>
        <taxon>Euteleostomi</taxon>
        <taxon>Actinopterygii</taxon>
        <taxon>Neopterygii</taxon>
        <taxon>Teleostei</taxon>
        <taxon>Ostariophysi</taxon>
        <taxon>Cypriniformes</taxon>
        <taxon>Cyprinidae</taxon>
        <taxon>Labeoninae</taxon>
        <taxon>Labeonini</taxon>
        <taxon>Cirrhinus</taxon>
    </lineage>
</organism>
<keyword evidence="2" id="KW-1185">Reference proteome</keyword>
<evidence type="ECO:0000313" key="2">
    <source>
        <dbReference type="Proteomes" id="UP001187343"/>
    </source>
</evidence>
<dbReference type="Proteomes" id="UP001187343">
    <property type="component" value="Unassembled WGS sequence"/>
</dbReference>
<comment type="caution">
    <text evidence="1">The sequence shown here is derived from an EMBL/GenBank/DDBJ whole genome shotgun (WGS) entry which is preliminary data.</text>
</comment>
<dbReference type="AlphaFoldDB" id="A0AA88NYY2"/>
<protein>
    <submittedName>
        <fullName evidence="1">Uncharacterized protein</fullName>
    </submittedName>
</protein>